<keyword evidence="1" id="KW-0732">Signal</keyword>
<reference evidence="2 3" key="1">
    <citation type="journal article" date="2014" name="Genome Biol. Evol.">
        <title>Acetic acid bacteria genomes reveal functional traits for adaptation to life in insect guts.</title>
        <authorList>
            <person name="Chouaia B."/>
            <person name="Gaiarsa S."/>
            <person name="Crotti E."/>
            <person name="Comandatore F."/>
            <person name="Degli Esposti M."/>
            <person name="Ricci I."/>
            <person name="Alma A."/>
            <person name="Favia G."/>
            <person name="Bandi C."/>
            <person name="Daffonchio D."/>
        </authorList>
    </citation>
    <scope>NUCLEOTIDE SEQUENCE [LARGE SCALE GENOMIC DNA]</scope>
    <source>
        <strain evidence="2 3">SF2.1</strain>
    </source>
</reference>
<evidence type="ECO:0000313" key="3">
    <source>
        <dbReference type="Proteomes" id="UP000027583"/>
    </source>
</evidence>
<feature type="signal peptide" evidence="1">
    <location>
        <begin position="1"/>
        <end position="18"/>
    </location>
</feature>
<dbReference type="Proteomes" id="UP000027583">
    <property type="component" value="Unassembled WGS sequence"/>
</dbReference>
<feature type="chain" id="PRO_5001589210" description="Transporter" evidence="1">
    <location>
        <begin position="19"/>
        <end position="338"/>
    </location>
</feature>
<reference evidence="2 3" key="2">
    <citation type="journal article" date="2014" name="PLoS ONE">
        <title>Evolution of mitochondria reconstructed from the energy metabolism of living bacteria.</title>
        <authorList>
            <person name="Degli Esposti M."/>
            <person name="Chouaia B."/>
            <person name="Comandatore F."/>
            <person name="Crotti E."/>
            <person name="Sassera D."/>
            <person name="Lievens P.M."/>
            <person name="Daffonchio D."/>
            <person name="Bandi C."/>
        </authorList>
    </citation>
    <scope>NUCLEOTIDE SEQUENCE [LARGE SCALE GENOMIC DNA]</scope>
    <source>
        <strain evidence="2 3">SF2.1</strain>
    </source>
</reference>
<gene>
    <name evidence="2" type="ORF">ASAP_2205</name>
</gene>
<dbReference type="AlphaFoldDB" id="A0A060QH57"/>
<comment type="caution">
    <text evidence="2">The sequence shown here is derived from an EMBL/GenBank/DDBJ whole genome shotgun (WGS) entry which is preliminary data.</text>
</comment>
<sequence length="338" mass="37354">MRHYPTIKRFLRSVPAIAGLMSALSFPCGMGSKVWASDAEPQPKREQWYTGSLISPSGPQFKAGVLGIEPYLTYNQPVDYLGSNGRSMSSGPGQRTISNSTMVKYGLIDNVSIQIFPAISYGWKRGDGTTSSLKFGDMPVDFLWRFLDPNPKRYIPSLSLFVGMLMPTGDYSNLGRSQDGVGNGAYVFRTALVEQSAYELPHDHTLRLRMWATFRRAVTSARLDNVTSYGTTKGFVGRGRPGMSGQTGFSLEYGFNQRWVLAVDMVRDWANGARIWGSDARGRRIDRINGSSGDWMVAPALEFSWSPRFGVIAGASVFYAGHNTNMNVAPQIAVNMMF</sequence>
<protein>
    <recommendedName>
        <fullName evidence="4">Transporter</fullName>
    </recommendedName>
</protein>
<dbReference type="eggNOG" id="COG4313">
    <property type="taxonomic scope" value="Bacteria"/>
</dbReference>
<dbReference type="EMBL" id="CBLX010000014">
    <property type="protein sequence ID" value="CDG40250.1"/>
    <property type="molecule type" value="Genomic_DNA"/>
</dbReference>
<accession>A0A060QH57</accession>
<proteinExistence type="predicted"/>
<evidence type="ECO:0008006" key="4">
    <source>
        <dbReference type="Google" id="ProtNLM"/>
    </source>
</evidence>
<organism evidence="2 3">
    <name type="scientific">Asaia bogorensis</name>
    <dbReference type="NCBI Taxonomy" id="91915"/>
    <lineage>
        <taxon>Bacteria</taxon>
        <taxon>Pseudomonadati</taxon>
        <taxon>Pseudomonadota</taxon>
        <taxon>Alphaproteobacteria</taxon>
        <taxon>Acetobacterales</taxon>
        <taxon>Acetobacteraceae</taxon>
        <taxon>Asaia</taxon>
    </lineage>
</organism>
<evidence type="ECO:0000313" key="2">
    <source>
        <dbReference type="EMBL" id="CDG40250.1"/>
    </source>
</evidence>
<evidence type="ECO:0000256" key="1">
    <source>
        <dbReference type="SAM" id="SignalP"/>
    </source>
</evidence>
<name>A0A060QH57_9PROT</name>